<dbReference type="InterPro" id="IPR056077">
    <property type="entry name" value="DUF7660"/>
</dbReference>
<evidence type="ECO:0000313" key="2">
    <source>
        <dbReference type="EMBL" id="MBD1372712.1"/>
    </source>
</evidence>
<accession>A0A926NA59</accession>
<dbReference type="RefSeq" id="WP_191142106.1">
    <property type="nucleotide sequence ID" value="NZ_JACXAH010000013.1"/>
</dbReference>
<gene>
    <name evidence="2" type="ORF">IC620_10125</name>
</gene>
<keyword evidence="3" id="KW-1185">Reference proteome</keyword>
<reference evidence="2" key="1">
    <citation type="submission" date="2020-09" db="EMBL/GenBank/DDBJ databases">
        <title>A novel bacterium of genus Hazenella, isolated from South China Sea.</title>
        <authorList>
            <person name="Huang H."/>
            <person name="Mo K."/>
            <person name="Hu Y."/>
        </authorList>
    </citation>
    <scope>NUCLEOTIDE SEQUENCE</scope>
    <source>
        <strain evidence="2">IB182357</strain>
    </source>
</reference>
<dbReference type="AlphaFoldDB" id="A0A926NA59"/>
<dbReference type="Pfam" id="PF24693">
    <property type="entry name" value="DUF7660"/>
    <property type="match status" value="1"/>
</dbReference>
<proteinExistence type="predicted"/>
<organism evidence="2 3">
    <name type="scientific">Polycladospora coralii</name>
    <dbReference type="NCBI Taxonomy" id="2771432"/>
    <lineage>
        <taxon>Bacteria</taxon>
        <taxon>Bacillati</taxon>
        <taxon>Bacillota</taxon>
        <taxon>Bacilli</taxon>
        <taxon>Bacillales</taxon>
        <taxon>Thermoactinomycetaceae</taxon>
        <taxon>Polycladospora</taxon>
    </lineage>
</organism>
<name>A0A926NA59_9BACL</name>
<dbReference type="Proteomes" id="UP000661691">
    <property type="component" value="Unassembled WGS sequence"/>
</dbReference>
<comment type="caution">
    <text evidence="2">The sequence shown here is derived from an EMBL/GenBank/DDBJ whole genome shotgun (WGS) entry which is preliminary data.</text>
</comment>
<sequence length="77" mass="8886">MKLQEMVTSIQTKADFVAFVEALEDHLETDPKAWKHTSLDDYIEAIGDWVEDMEDTLPQEPTWQIVAKMLLAASQYE</sequence>
<evidence type="ECO:0000259" key="1">
    <source>
        <dbReference type="Pfam" id="PF24693"/>
    </source>
</evidence>
<feature type="domain" description="DUF7660" evidence="1">
    <location>
        <begin position="12"/>
        <end position="77"/>
    </location>
</feature>
<protein>
    <recommendedName>
        <fullName evidence="1">DUF7660 domain-containing protein</fullName>
    </recommendedName>
</protein>
<dbReference type="EMBL" id="JACXAH010000013">
    <property type="protein sequence ID" value="MBD1372712.1"/>
    <property type="molecule type" value="Genomic_DNA"/>
</dbReference>
<evidence type="ECO:0000313" key="3">
    <source>
        <dbReference type="Proteomes" id="UP000661691"/>
    </source>
</evidence>